<feature type="coiled-coil region" evidence="2">
    <location>
        <begin position="130"/>
        <end position="157"/>
    </location>
</feature>
<dbReference type="InterPro" id="IPR000014">
    <property type="entry name" value="PAS"/>
</dbReference>
<dbReference type="SUPFAM" id="SSF47384">
    <property type="entry name" value="Homodimeric domain of signal transducing histidine kinase"/>
    <property type="match status" value="1"/>
</dbReference>
<sequence length="828" mass="92738">MAGWTNDVDGGGIGKAAILELTLDAMEQGISVVDADLNVVVFNRRFLEILGLPADRFRPGDPFEAFVRFNAERGDYGPGVIEEQVQSRLALARSPAPHCFERTRSDGTVIEIRGTPIPGGGFLTTYTDVTERRQTEKKALKEALDAAQAQLHATLESVSAGIGLFDRDDRLVLFNSHYREVYPGLADVIERGATFEQILRTAADRGIVAEAAGRRERWYQERVQRHRHPSGPFQQKQADGRWVQIDERRTADGGIVAVFTDVSELKRREEELAAALRDKDALLAEFNTVLDTIEYGVLFLGPDLRMRLANRAFSEMWHFPHELVSGHAEMRELMRFVASQGMYPLPAGELETYFEQRLAALRQGDVPPTDLRVTDGRVFEYQCKSLPDGGRMLTYFDITAYRRVEEALKESEQRFRDFASSSSDWVWEMGPDLRFTFASERMLSVFHIAPQDVIGKTREEVGRGSLDKETWDRHLDDLRSRRPFKNFRYVITSGSGEQRWITTSGLPLFADDGTFRGYRGTSSDITEEMRREYELKAAKERAERALAELKQAQTNLVHAEKLALLGQLVAGIAHEIKNPLNFVNNFAGLSIELLDEMRVELAGWLAGRDPDQRALIEDLFATLASNLGKIREHGSRADGIVKSMLAHSREGPGEKRPIDINALVEESLSLAYHGARAQDSSFNATLERNLDPEAGMIDVVPQDLSRVLLNLFANGFYAMQERMQRDAGPGYRPTLLVATRRLDGAVEIRVRDNGIGIAAPVLEKIFTPFYTTKPAGQGTGLGLSLSYDIVVHQHGGAFEVDTRAGEYAEFVIRLPCRTRDQLAAADSR</sequence>
<reference evidence="5" key="1">
    <citation type="submission" date="2018-07" db="EMBL/GenBank/DDBJ databases">
        <authorList>
            <person name="Quirk P.G."/>
            <person name="Krulwich T.A."/>
        </authorList>
    </citation>
    <scope>NUCLEOTIDE SEQUENCE</scope>
</reference>
<dbReference type="InterPro" id="IPR000700">
    <property type="entry name" value="PAS-assoc_C"/>
</dbReference>
<dbReference type="InterPro" id="IPR035965">
    <property type="entry name" value="PAS-like_dom_sf"/>
</dbReference>
<dbReference type="SUPFAM" id="SSF55785">
    <property type="entry name" value="PYP-like sensor domain (PAS domain)"/>
    <property type="match status" value="4"/>
</dbReference>
<dbReference type="SMART" id="SM00091">
    <property type="entry name" value="PAS"/>
    <property type="match status" value="4"/>
</dbReference>
<feature type="domain" description="PAC" evidence="4">
    <location>
        <begin position="485"/>
        <end position="537"/>
    </location>
</feature>
<dbReference type="InterPro" id="IPR036890">
    <property type="entry name" value="HATPase_C_sf"/>
</dbReference>
<dbReference type="SUPFAM" id="SSF55874">
    <property type="entry name" value="ATPase domain of HSP90 chaperone/DNA topoisomerase II/histidine kinase"/>
    <property type="match status" value="1"/>
</dbReference>
<dbReference type="PRINTS" id="PR00344">
    <property type="entry name" value="BCTRLSENSOR"/>
</dbReference>
<evidence type="ECO:0000256" key="2">
    <source>
        <dbReference type="SAM" id="Coils"/>
    </source>
</evidence>
<keyword evidence="2" id="KW-0175">Coiled coil</keyword>
<dbReference type="InterPro" id="IPR036097">
    <property type="entry name" value="HisK_dim/P_sf"/>
</dbReference>
<gene>
    <name evidence="5" type="ORF">DF3PB_370002</name>
</gene>
<dbReference type="NCBIfam" id="TIGR00229">
    <property type="entry name" value="sensory_box"/>
    <property type="match status" value="1"/>
</dbReference>
<proteinExistence type="predicted"/>
<dbReference type="Pfam" id="PF02518">
    <property type="entry name" value="HATPase_c"/>
    <property type="match status" value="1"/>
</dbReference>
<keyword evidence="5" id="KW-0808">Transferase</keyword>
<dbReference type="InterPro" id="IPR005467">
    <property type="entry name" value="His_kinase_dom"/>
</dbReference>
<keyword evidence="1" id="KW-0597">Phosphoprotein</keyword>
<evidence type="ECO:0000259" key="4">
    <source>
        <dbReference type="PROSITE" id="PS50113"/>
    </source>
</evidence>
<dbReference type="SMART" id="SM00388">
    <property type="entry name" value="HisKA"/>
    <property type="match status" value="1"/>
</dbReference>
<dbReference type="SMART" id="SM00086">
    <property type="entry name" value="PAC"/>
    <property type="match status" value="2"/>
</dbReference>
<dbReference type="InterPro" id="IPR004358">
    <property type="entry name" value="Sig_transdc_His_kin-like_C"/>
</dbReference>
<dbReference type="InterPro" id="IPR003661">
    <property type="entry name" value="HisK_dim/P_dom"/>
</dbReference>
<dbReference type="PANTHER" id="PTHR43065:SF42">
    <property type="entry name" value="TWO-COMPONENT SENSOR PPRA"/>
    <property type="match status" value="1"/>
</dbReference>
<dbReference type="Pfam" id="PF12860">
    <property type="entry name" value="PAS_7"/>
    <property type="match status" value="3"/>
</dbReference>
<keyword evidence="5" id="KW-0418">Kinase</keyword>
<dbReference type="PROSITE" id="PS50113">
    <property type="entry name" value="PAC"/>
    <property type="match status" value="1"/>
</dbReference>
<dbReference type="CDD" id="cd00130">
    <property type="entry name" value="PAS"/>
    <property type="match status" value="1"/>
</dbReference>
<accession>A0A380TFX4</accession>
<dbReference type="Gene3D" id="3.30.450.20">
    <property type="entry name" value="PAS domain"/>
    <property type="match status" value="4"/>
</dbReference>
<dbReference type="InterPro" id="IPR003594">
    <property type="entry name" value="HATPase_dom"/>
</dbReference>
<feature type="domain" description="Histidine kinase" evidence="3">
    <location>
        <begin position="571"/>
        <end position="818"/>
    </location>
</feature>
<dbReference type="EC" id="2.7.13.3" evidence="5"/>
<dbReference type="PROSITE" id="PS50109">
    <property type="entry name" value="HIS_KIN"/>
    <property type="match status" value="1"/>
</dbReference>
<dbReference type="Gene3D" id="3.30.565.10">
    <property type="entry name" value="Histidine kinase-like ATPase, C-terminal domain"/>
    <property type="match status" value="1"/>
</dbReference>
<organism evidence="5">
    <name type="scientific">metagenome</name>
    <dbReference type="NCBI Taxonomy" id="256318"/>
    <lineage>
        <taxon>unclassified sequences</taxon>
        <taxon>metagenomes</taxon>
    </lineage>
</organism>
<dbReference type="CDD" id="cd00082">
    <property type="entry name" value="HisKA"/>
    <property type="match status" value="1"/>
</dbReference>
<evidence type="ECO:0000259" key="3">
    <source>
        <dbReference type="PROSITE" id="PS50109"/>
    </source>
</evidence>
<feature type="coiled-coil region" evidence="2">
    <location>
        <begin position="530"/>
        <end position="562"/>
    </location>
</feature>
<dbReference type="AlphaFoldDB" id="A0A380TFX4"/>
<dbReference type="InterPro" id="IPR013656">
    <property type="entry name" value="PAS_4"/>
</dbReference>
<dbReference type="PANTHER" id="PTHR43065">
    <property type="entry name" value="SENSOR HISTIDINE KINASE"/>
    <property type="match status" value="1"/>
</dbReference>
<protein>
    <submittedName>
        <fullName evidence="5">Putative Histidine kinase</fullName>
        <ecNumber evidence="5">2.7.13.3</ecNumber>
    </submittedName>
</protein>
<dbReference type="InterPro" id="IPR001610">
    <property type="entry name" value="PAC"/>
</dbReference>
<dbReference type="SMART" id="SM00387">
    <property type="entry name" value="HATPase_c"/>
    <property type="match status" value="1"/>
</dbReference>
<evidence type="ECO:0000256" key="1">
    <source>
        <dbReference type="ARBA" id="ARBA00022553"/>
    </source>
</evidence>
<evidence type="ECO:0000313" key="5">
    <source>
        <dbReference type="EMBL" id="SUS07048.1"/>
    </source>
</evidence>
<dbReference type="GO" id="GO:0000155">
    <property type="term" value="F:phosphorelay sensor kinase activity"/>
    <property type="evidence" value="ECO:0007669"/>
    <property type="project" value="InterPro"/>
</dbReference>
<dbReference type="Gene3D" id="1.10.287.130">
    <property type="match status" value="1"/>
</dbReference>
<dbReference type="EMBL" id="UIDG01000301">
    <property type="protein sequence ID" value="SUS07048.1"/>
    <property type="molecule type" value="Genomic_DNA"/>
</dbReference>
<dbReference type="Pfam" id="PF08448">
    <property type="entry name" value="PAS_4"/>
    <property type="match status" value="1"/>
</dbReference>
<name>A0A380TFX4_9ZZZZ</name>